<dbReference type="RefSeq" id="XP_014564375.1">
    <property type="nucleotide sequence ID" value="XM_014708889.1"/>
</dbReference>
<evidence type="ECO:0000256" key="4">
    <source>
        <dbReference type="ARBA" id="ARBA00022801"/>
    </source>
</evidence>
<keyword evidence="7 10" id="KW-0238">DNA-binding</keyword>
<dbReference type="VEuPathDB" id="MicrosporidiaDB:M896_021720"/>
<comment type="similarity">
    <text evidence="10">Belongs to the MCM family.</text>
</comment>
<dbReference type="GO" id="GO:0006270">
    <property type="term" value="P:DNA replication initiation"/>
    <property type="evidence" value="ECO:0007669"/>
    <property type="project" value="InterPro"/>
</dbReference>
<dbReference type="InterPro" id="IPR008050">
    <property type="entry name" value="MCM7"/>
</dbReference>
<dbReference type="Proteomes" id="UP000031056">
    <property type="component" value="Unassembled WGS sequence"/>
</dbReference>
<name>A0A0B2ULX6_9MICR</name>
<dbReference type="Pfam" id="PF00493">
    <property type="entry name" value="MCM"/>
    <property type="match status" value="1"/>
</dbReference>
<dbReference type="SMART" id="SM00350">
    <property type="entry name" value="MCM"/>
    <property type="match status" value="1"/>
</dbReference>
<dbReference type="InterPro" id="IPR018525">
    <property type="entry name" value="MCM_CS"/>
</dbReference>
<dbReference type="Pfam" id="PF17855">
    <property type="entry name" value="MCM_lid"/>
    <property type="match status" value="1"/>
</dbReference>
<dbReference type="GO" id="GO:0000727">
    <property type="term" value="P:double-strand break repair via break-induced replication"/>
    <property type="evidence" value="ECO:0007669"/>
    <property type="project" value="TreeGrafter"/>
</dbReference>
<dbReference type="SUPFAM" id="SSF52540">
    <property type="entry name" value="P-loop containing nucleoside triphosphate hydrolases"/>
    <property type="match status" value="1"/>
</dbReference>
<dbReference type="GO" id="GO:0017116">
    <property type="term" value="F:single-stranded DNA helicase activity"/>
    <property type="evidence" value="ECO:0007669"/>
    <property type="project" value="TreeGrafter"/>
</dbReference>
<evidence type="ECO:0000256" key="8">
    <source>
        <dbReference type="ARBA" id="ARBA00023242"/>
    </source>
</evidence>
<dbReference type="FunCoup" id="A0A0B2ULX6">
    <property type="interactions" value="282"/>
</dbReference>
<accession>A0A0B2ULX6</accession>
<evidence type="ECO:0000256" key="5">
    <source>
        <dbReference type="ARBA" id="ARBA00022806"/>
    </source>
</evidence>
<dbReference type="InterPro" id="IPR027925">
    <property type="entry name" value="MCM_N"/>
</dbReference>
<evidence type="ECO:0000259" key="12">
    <source>
        <dbReference type="PROSITE" id="PS50051"/>
    </source>
</evidence>
<evidence type="ECO:0000256" key="1">
    <source>
        <dbReference type="ARBA" id="ARBA00004123"/>
    </source>
</evidence>
<dbReference type="PANTHER" id="PTHR11630:SF26">
    <property type="entry name" value="DNA REPLICATION LICENSING FACTOR MCM7"/>
    <property type="match status" value="1"/>
</dbReference>
<keyword evidence="9 11" id="KW-0131">Cell cycle</keyword>
<dbReference type="GO" id="GO:0003697">
    <property type="term" value="F:single-stranded DNA binding"/>
    <property type="evidence" value="ECO:0007669"/>
    <property type="project" value="TreeGrafter"/>
</dbReference>
<dbReference type="SMART" id="SM00382">
    <property type="entry name" value="AAA"/>
    <property type="match status" value="1"/>
</dbReference>
<dbReference type="InterPro" id="IPR031327">
    <property type="entry name" value="MCM"/>
</dbReference>
<dbReference type="PROSITE" id="PS00847">
    <property type="entry name" value="MCM_1"/>
    <property type="match status" value="1"/>
</dbReference>
<evidence type="ECO:0000256" key="9">
    <source>
        <dbReference type="ARBA" id="ARBA00023306"/>
    </source>
</evidence>
<dbReference type="InterPro" id="IPR012340">
    <property type="entry name" value="NA-bd_OB-fold"/>
</dbReference>
<dbReference type="GO" id="GO:0006279">
    <property type="term" value="P:premeiotic DNA replication"/>
    <property type="evidence" value="ECO:0007669"/>
    <property type="project" value="UniProtKB-ARBA"/>
</dbReference>
<evidence type="ECO:0000256" key="11">
    <source>
        <dbReference type="RuleBase" id="RU365012"/>
    </source>
</evidence>
<protein>
    <recommendedName>
        <fullName evidence="11">DNA replication licensing factor MCM7</fullName>
        <ecNumber evidence="11">3.6.4.12</ecNumber>
    </recommendedName>
</protein>
<dbReference type="InterPro" id="IPR003593">
    <property type="entry name" value="AAA+_ATPase"/>
</dbReference>
<evidence type="ECO:0000256" key="6">
    <source>
        <dbReference type="ARBA" id="ARBA00022840"/>
    </source>
</evidence>
<evidence type="ECO:0000313" key="14">
    <source>
        <dbReference type="Proteomes" id="UP000031056"/>
    </source>
</evidence>
<dbReference type="Gene3D" id="2.40.50.140">
    <property type="entry name" value="Nucleic acid-binding proteins"/>
    <property type="match status" value="1"/>
</dbReference>
<dbReference type="GO" id="GO:0005656">
    <property type="term" value="C:nuclear pre-replicative complex"/>
    <property type="evidence" value="ECO:0007669"/>
    <property type="project" value="UniProtKB-ARBA"/>
</dbReference>
<dbReference type="InterPro" id="IPR001208">
    <property type="entry name" value="MCM_dom"/>
</dbReference>
<dbReference type="Gene3D" id="2.20.28.10">
    <property type="match status" value="1"/>
</dbReference>
<dbReference type="FunFam" id="3.40.50.300:FF:002469">
    <property type="entry name" value="Cell division control protein 21"/>
    <property type="match status" value="1"/>
</dbReference>
<evidence type="ECO:0000256" key="10">
    <source>
        <dbReference type="RuleBase" id="RU004070"/>
    </source>
</evidence>
<dbReference type="EC" id="3.6.4.12" evidence="11"/>
<dbReference type="PANTHER" id="PTHR11630">
    <property type="entry name" value="DNA REPLICATION LICENSING FACTOR MCM FAMILY MEMBER"/>
    <property type="match status" value="1"/>
</dbReference>
<gene>
    <name evidence="11" type="primary">MCM7</name>
    <name evidence="13" type="ORF">M896_021720</name>
</gene>
<organism evidence="13 14">
    <name type="scientific">Ordospora colligata OC4</name>
    <dbReference type="NCBI Taxonomy" id="1354746"/>
    <lineage>
        <taxon>Eukaryota</taxon>
        <taxon>Fungi</taxon>
        <taxon>Fungi incertae sedis</taxon>
        <taxon>Microsporidia</taxon>
        <taxon>Ordosporidae</taxon>
        <taxon>Ordospora</taxon>
    </lineage>
</organism>
<comment type="function">
    <text evidence="11">Acts as component of the MCM2-7 complex (MCM complex) which is the replicative helicase essential for 'once per cell cycle' DNA replication initiation and elongation in eukaryotic cells. The active ATPase sites in the MCM2-7 ring are formed through the interaction surfaces of two neighboring subunits such that a critical structure of a conserved arginine finger motif is provided in trans relative to the ATP-binding site of the Walker A box of the adjacent subunit. The six ATPase active sites, however, are likely to contribute differentially to the complex helicase activity.</text>
</comment>
<keyword evidence="8 11" id="KW-0539">Nucleus</keyword>
<evidence type="ECO:0000256" key="3">
    <source>
        <dbReference type="ARBA" id="ARBA00022741"/>
    </source>
</evidence>
<dbReference type="GO" id="GO:0006271">
    <property type="term" value="P:DNA strand elongation involved in DNA replication"/>
    <property type="evidence" value="ECO:0007669"/>
    <property type="project" value="TreeGrafter"/>
</dbReference>
<dbReference type="InParanoid" id="A0A0B2ULX6"/>
<keyword evidence="14" id="KW-1185">Reference proteome</keyword>
<feature type="domain" description="MCM C-terminal AAA(+) ATPase" evidence="12">
    <location>
        <begin position="319"/>
        <end position="525"/>
    </location>
</feature>
<keyword evidence="3 10" id="KW-0547">Nucleotide-binding</keyword>
<dbReference type="AlphaFoldDB" id="A0A0B2ULX6"/>
<dbReference type="GO" id="GO:0042555">
    <property type="term" value="C:MCM complex"/>
    <property type="evidence" value="ECO:0007669"/>
    <property type="project" value="InterPro"/>
</dbReference>
<dbReference type="PROSITE" id="PS50051">
    <property type="entry name" value="MCM_2"/>
    <property type="match status" value="1"/>
</dbReference>
<dbReference type="OrthoDB" id="3207464at2759"/>
<comment type="subcellular location">
    <subcellularLocation>
        <location evidence="1 11">Nucleus</location>
    </subcellularLocation>
</comment>
<keyword evidence="6 10" id="KW-0067">ATP-binding</keyword>
<proteinExistence type="inferred from homology"/>
<evidence type="ECO:0000256" key="7">
    <source>
        <dbReference type="ARBA" id="ARBA00023125"/>
    </source>
</evidence>
<evidence type="ECO:0000256" key="2">
    <source>
        <dbReference type="ARBA" id="ARBA00022705"/>
    </source>
</evidence>
<dbReference type="PRINTS" id="PR01657">
    <property type="entry name" value="MCMFAMILY"/>
</dbReference>
<dbReference type="STRING" id="1354746.A0A0B2ULX6"/>
<dbReference type="GO" id="GO:0016887">
    <property type="term" value="F:ATP hydrolysis activity"/>
    <property type="evidence" value="ECO:0007669"/>
    <property type="project" value="RHEA"/>
</dbReference>
<dbReference type="PRINTS" id="PR01663">
    <property type="entry name" value="MCMPROTEIN7"/>
</dbReference>
<dbReference type="Pfam" id="PF14551">
    <property type="entry name" value="MCM_N"/>
    <property type="match status" value="1"/>
</dbReference>
<comment type="catalytic activity">
    <reaction evidence="11">
        <text>ATP + H2O = ADP + phosphate + H(+)</text>
        <dbReference type="Rhea" id="RHEA:13065"/>
        <dbReference type="ChEBI" id="CHEBI:15377"/>
        <dbReference type="ChEBI" id="CHEBI:15378"/>
        <dbReference type="ChEBI" id="CHEBI:30616"/>
        <dbReference type="ChEBI" id="CHEBI:43474"/>
        <dbReference type="ChEBI" id="CHEBI:456216"/>
        <dbReference type="EC" id="3.6.4.12"/>
    </reaction>
</comment>
<reference evidence="13 14" key="1">
    <citation type="journal article" date="2014" name="MBio">
        <title>The Ordospora colligata genome; evolution of extreme reduction in microsporidia and host-to-parasite horizontal gene transfer.</title>
        <authorList>
            <person name="Pombert J.-F."/>
            <person name="Haag K.L."/>
            <person name="Beidas S."/>
            <person name="Ebert D."/>
            <person name="Keeling P.J."/>
        </authorList>
    </citation>
    <scope>NUCLEOTIDE SEQUENCE [LARGE SCALE GENOMIC DNA]</scope>
    <source>
        <strain evidence="13 14">OC4</strain>
    </source>
</reference>
<dbReference type="GO" id="GO:0043596">
    <property type="term" value="C:nuclear replication fork"/>
    <property type="evidence" value="ECO:0007669"/>
    <property type="project" value="UniProtKB-ARBA"/>
</dbReference>
<dbReference type="InterPro" id="IPR027417">
    <property type="entry name" value="P-loop_NTPase"/>
</dbReference>
<dbReference type="SUPFAM" id="SSF50249">
    <property type="entry name" value="Nucleic acid-binding proteins"/>
    <property type="match status" value="1"/>
</dbReference>
<keyword evidence="5 11" id="KW-0347">Helicase</keyword>
<dbReference type="GeneID" id="26261267"/>
<evidence type="ECO:0000313" key="13">
    <source>
        <dbReference type="EMBL" id="KHN70333.1"/>
    </source>
</evidence>
<dbReference type="Gene3D" id="3.40.50.300">
    <property type="entry name" value="P-loop containing nucleotide triphosphate hydrolases"/>
    <property type="match status" value="1"/>
</dbReference>
<dbReference type="Pfam" id="PF17207">
    <property type="entry name" value="MCM_OB"/>
    <property type="match status" value="1"/>
</dbReference>
<dbReference type="InterPro" id="IPR041562">
    <property type="entry name" value="MCM_lid"/>
</dbReference>
<keyword evidence="2 11" id="KW-0235">DNA replication</keyword>
<comment type="caution">
    <text evidence="13">The sequence shown here is derived from an EMBL/GenBank/DDBJ whole genome shotgun (WGS) entry which is preliminary data.</text>
</comment>
<keyword evidence="4 11" id="KW-0378">Hydrolase</keyword>
<dbReference type="HOGENOM" id="CLU_000995_7_2_1"/>
<dbReference type="GO" id="GO:0005524">
    <property type="term" value="F:ATP binding"/>
    <property type="evidence" value="ECO:0007669"/>
    <property type="project" value="UniProtKB-KW"/>
</dbReference>
<dbReference type="GO" id="GO:0031261">
    <property type="term" value="C:DNA replication preinitiation complex"/>
    <property type="evidence" value="ECO:0007669"/>
    <property type="project" value="UniProtKB-ARBA"/>
</dbReference>
<dbReference type="EMBL" id="JOKQ01000002">
    <property type="protein sequence ID" value="KHN70333.1"/>
    <property type="molecule type" value="Genomic_DNA"/>
</dbReference>
<sequence length="694" mass="78183">MNLISELREFDAHIDYKNDMDSISKFLLFFEEGGELPYVNCLRRLKESIEVDMEDIAIYDETGLASRIERNAMSYINMFYRAIDDILYNEEELAMEENEGDVFFFHRISRFKEKFPDKKVSEVFPSFLLRRYSLILKPRKGLKVCGVRELKSKDIGALMKVSGVVTKVSQVKPSIKVATYICESCGTETYQQVEGDVFDLLEECGSEKCRIKNIRGTLILVTRGSKFIKHQTVYIQELTSDVPHGCIPRMLVVECYSSTAEKCRPGDVVVVGGVFMPKPYYGIKRLKAGLITDTYLHAMHIKTAGDHIFEHKMELKRYSVEQLVSSIAPEIFGMDDVKKVLLLMLIGAPLRVQSDGMRIRGDINVLLLGDPGIAKSQLLKTCAKISKRGIYTTGKGSSGVGLTASVSKEQVTGEMVLEGGALVLADGGICCIDELDKMNEIDRVSIHEVMEQQSVSVSKAGINTTLNARCCVLAAANPVRGRYDIKQSVEHNVGLPCSLLSRFDVVVILRDEPDTEKDEHLAKHITSIHLNEELDSVSYDEVRVVIEEAKKLNPMLPSNLSKKLTNVYVKVRKESSNITPRYLLSLIRLTLAHARLRFSEEACEDDVNEALRLMEVMRIPTPKRKKEEISNKRAIYNLILSLAVDDGIKRYVKLGNLWDAARGKYNADEIQNVISEFASCGIWIKNNDELTIFN</sequence>
<dbReference type="InterPro" id="IPR033762">
    <property type="entry name" value="MCM_OB"/>
</dbReference>